<evidence type="ECO:0000256" key="1">
    <source>
        <dbReference type="SAM" id="SignalP"/>
    </source>
</evidence>
<dbReference type="RefSeq" id="WP_183487426.1">
    <property type="nucleotide sequence ID" value="NZ_JACIDZ010000009.1"/>
</dbReference>
<feature type="signal peptide" evidence="1">
    <location>
        <begin position="1"/>
        <end position="20"/>
    </location>
</feature>
<protein>
    <submittedName>
        <fullName evidence="2">Uncharacterized protein</fullName>
    </submittedName>
</protein>
<name>A0A7W6KKJ6_9HYPH</name>
<evidence type="ECO:0000313" key="3">
    <source>
        <dbReference type="Proteomes" id="UP000530571"/>
    </source>
</evidence>
<dbReference type="Proteomes" id="UP000530571">
    <property type="component" value="Unassembled WGS sequence"/>
</dbReference>
<organism evidence="2 3">
    <name type="scientific">Martelella radicis</name>
    <dbReference type="NCBI Taxonomy" id="1397476"/>
    <lineage>
        <taxon>Bacteria</taxon>
        <taxon>Pseudomonadati</taxon>
        <taxon>Pseudomonadota</taxon>
        <taxon>Alphaproteobacteria</taxon>
        <taxon>Hyphomicrobiales</taxon>
        <taxon>Aurantimonadaceae</taxon>
        <taxon>Martelella</taxon>
    </lineage>
</organism>
<dbReference type="EMBL" id="JACIDZ010000009">
    <property type="protein sequence ID" value="MBB4122956.1"/>
    <property type="molecule type" value="Genomic_DNA"/>
</dbReference>
<reference evidence="2 3" key="1">
    <citation type="submission" date="2020-08" db="EMBL/GenBank/DDBJ databases">
        <title>Genomic Encyclopedia of Type Strains, Phase IV (KMG-IV): sequencing the most valuable type-strain genomes for metagenomic binning, comparative biology and taxonomic classification.</title>
        <authorList>
            <person name="Goeker M."/>
        </authorList>
    </citation>
    <scope>NUCLEOTIDE SEQUENCE [LARGE SCALE GENOMIC DNA]</scope>
    <source>
        <strain evidence="2 3">DSM 28101</strain>
    </source>
</reference>
<comment type="caution">
    <text evidence="2">The sequence shown here is derived from an EMBL/GenBank/DDBJ whole genome shotgun (WGS) entry which is preliminary data.</text>
</comment>
<gene>
    <name evidence="2" type="ORF">GGR30_002891</name>
</gene>
<feature type="chain" id="PRO_5030916044" evidence="1">
    <location>
        <begin position="21"/>
        <end position="139"/>
    </location>
</feature>
<keyword evidence="1" id="KW-0732">Signal</keyword>
<keyword evidence="3" id="KW-1185">Reference proteome</keyword>
<sequence length="139" mass="14291">MKHLLLTTCAVALFATPSFAEPTCVAIGDIGTLSGDIGNGIVNNLSLSAGDLYGQESVPTAILSYSVANRNSGPVYVSVDVIFLDSDDFLIAAVSAVSSSAIRPGMTEALSGRTILSKPDFDRIDEVCVHIAGIADAGD</sequence>
<proteinExistence type="predicted"/>
<accession>A0A7W6KKJ6</accession>
<dbReference type="AlphaFoldDB" id="A0A7W6KKJ6"/>
<evidence type="ECO:0000313" key="2">
    <source>
        <dbReference type="EMBL" id="MBB4122956.1"/>
    </source>
</evidence>